<feature type="compositionally biased region" description="Low complexity" evidence="1">
    <location>
        <begin position="715"/>
        <end position="740"/>
    </location>
</feature>
<dbReference type="EMBL" id="JAAAJA010000416">
    <property type="protein sequence ID" value="KAG0254173.1"/>
    <property type="molecule type" value="Genomic_DNA"/>
</dbReference>
<evidence type="ECO:0000313" key="3">
    <source>
        <dbReference type="Proteomes" id="UP000726737"/>
    </source>
</evidence>
<feature type="compositionally biased region" description="Acidic residues" evidence="1">
    <location>
        <begin position="601"/>
        <end position="624"/>
    </location>
</feature>
<feature type="region of interest" description="Disordered" evidence="1">
    <location>
        <begin position="472"/>
        <end position="517"/>
    </location>
</feature>
<evidence type="ECO:0000313" key="2">
    <source>
        <dbReference type="EMBL" id="KAG0254173.1"/>
    </source>
</evidence>
<feature type="compositionally biased region" description="Low complexity" evidence="1">
    <location>
        <begin position="174"/>
        <end position="223"/>
    </location>
</feature>
<feature type="compositionally biased region" description="Polar residues" evidence="1">
    <location>
        <begin position="94"/>
        <end position="103"/>
    </location>
</feature>
<dbReference type="AlphaFoldDB" id="A0A9P6PVZ2"/>
<feature type="compositionally biased region" description="Pro residues" evidence="1">
    <location>
        <begin position="274"/>
        <end position="287"/>
    </location>
</feature>
<dbReference type="OrthoDB" id="2429885at2759"/>
<reference evidence="2" key="1">
    <citation type="journal article" date="2020" name="Fungal Divers.">
        <title>Resolving the Mortierellaceae phylogeny through synthesis of multi-gene phylogenetics and phylogenomics.</title>
        <authorList>
            <person name="Vandepol N."/>
            <person name="Liber J."/>
            <person name="Desiro A."/>
            <person name="Na H."/>
            <person name="Kennedy M."/>
            <person name="Barry K."/>
            <person name="Grigoriev I.V."/>
            <person name="Miller A.N."/>
            <person name="O'Donnell K."/>
            <person name="Stajich J.E."/>
            <person name="Bonito G."/>
        </authorList>
    </citation>
    <scope>NUCLEOTIDE SEQUENCE</scope>
    <source>
        <strain evidence="2">KOD948</strain>
    </source>
</reference>
<keyword evidence="3" id="KW-1185">Reference proteome</keyword>
<feature type="region of interest" description="Disordered" evidence="1">
    <location>
        <begin position="784"/>
        <end position="824"/>
    </location>
</feature>
<name>A0A9P6PVZ2_9FUNG</name>
<protein>
    <submittedName>
        <fullName evidence="2">Uncharacterized protein</fullName>
    </submittedName>
</protein>
<organism evidence="2 3">
    <name type="scientific">Mortierella polycephala</name>
    <dbReference type="NCBI Taxonomy" id="41804"/>
    <lineage>
        <taxon>Eukaryota</taxon>
        <taxon>Fungi</taxon>
        <taxon>Fungi incertae sedis</taxon>
        <taxon>Mucoromycota</taxon>
        <taxon>Mortierellomycotina</taxon>
        <taxon>Mortierellomycetes</taxon>
        <taxon>Mortierellales</taxon>
        <taxon>Mortierellaceae</taxon>
        <taxon>Mortierella</taxon>
    </lineage>
</organism>
<evidence type="ECO:0000256" key="1">
    <source>
        <dbReference type="SAM" id="MobiDB-lite"/>
    </source>
</evidence>
<dbReference type="Proteomes" id="UP000726737">
    <property type="component" value="Unassembled WGS sequence"/>
</dbReference>
<feature type="region of interest" description="Disordered" evidence="1">
    <location>
        <begin position="593"/>
        <end position="624"/>
    </location>
</feature>
<feature type="compositionally biased region" description="Low complexity" evidence="1">
    <location>
        <begin position="652"/>
        <end position="667"/>
    </location>
</feature>
<feature type="region of interest" description="Disordered" evidence="1">
    <location>
        <begin position="172"/>
        <end position="298"/>
    </location>
</feature>
<sequence length="910" mass="98270">MNADRNDNSSLASSHIARYSRNHTSSSSRFATISRFGEGGIHQRVTNALTAGSGVTTATITVAPTTTTTTTSFIAKPAPRTQKSTGIKPPSIVTKPNSGIQKGTTVLPPTTPSPIPGTSSMVIGFVSVASATSSSGIPLSIASPQNITSPSTTLARPKKRLQAGIDSACFMTRSSSSESPLSLSAPSSTSSAPTGSPTPAIPTPSTTAISSTSPSTSPSIPSSKHLTGRRKPTLKRGSNTDIAAISTIASSPTSSPSPSSIVKTSPRESRPTSILPPPPSTAPPAPPTSAVTSFTVATPTTPSPLKTIIPAPLEKEELTVGKTKAFVSNNNNNNADNKVITSITSAIVQCHCPPQLQFPENVKREMKREEEEHRQRECGLYAKIIELQIENENLKSEKETLIKFASRRDKMLLELQMQLQAMEFVCRENEIKVDIDMCPDEAIQNWSFKESDEVYQRILLTTQDLLRSGSKCLEENMPPSRSSGQHHRSTRPSSRASGMVSPDHSIPSGPHRGNVVAGLSEGAQPVVIQDQNADSLVFKQTSRPGTLKFNTQSLVRSENEFNSHKSGATVDQPILSQVGMNIEGNGRRALDCGDDRSGLFQEDDDDYYSDEVDVDDDDDDEGQESEFEELGEDMIKYVELQSSVGPRRDTRSSSLSKMMSSNASAAATPDLSTAVLMKNLWSGGARRTAGTMPMQHPVHQHPVHQHPVHQHPVHQHQQQVPSYRRSSNRSSSESSTSSRSSLDDYFVRGPHHMDQVPVAHIHQGAHAGIGLGLTGLARSPEHPSMERFLTAPPTCALPPSPLASPRSHPSVSRSPLSTGSSATFGSHLHDNDVVCLPPVTPLPPLPSRPRYSYRDHTKSMLMQSKRPSHGRTCSHGFVIEEVGHFLKRKTYGKTLTRDVMHRGHRRRDSV</sequence>
<feature type="region of interest" description="Disordered" evidence="1">
    <location>
        <begin position="640"/>
        <end position="667"/>
    </location>
</feature>
<accession>A0A9P6PVZ2</accession>
<comment type="caution">
    <text evidence="2">The sequence shown here is derived from an EMBL/GenBank/DDBJ whole genome shotgun (WGS) entry which is preliminary data.</text>
</comment>
<gene>
    <name evidence="2" type="ORF">BG011_005916</name>
</gene>
<feature type="compositionally biased region" description="Basic residues" evidence="1">
    <location>
        <begin position="698"/>
        <end position="714"/>
    </location>
</feature>
<feature type="compositionally biased region" description="Low complexity" evidence="1">
    <location>
        <begin position="239"/>
        <end position="264"/>
    </location>
</feature>
<feature type="compositionally biased region" description="Polar residues" evidence="1">
    <location>
        <begin position="137"/>
        <end position="154"/>
    </location>
</feature>
<feature type="compositionally biased region" description="Low complexity" evidence="1">
    <location>
        <begin position="803"/>
        <end position="817"/>
    </location>
</feature>
<proteinExistence type="predicted"/>
<feature type="region of interest" description="Disordered" evidence="1">
    <location>
        <begin position="137"/>
        <end position="158"/>
    </location>
</feature>
<feature type="region of interest" description="Disordered" evidence="1">
    <location>
        <begin position="78"/>
        <end position="113"/>
    </location>
</feature>
<feature type="region of interest" description="Disordered" evidence="1">
    <location>
        <begin position="686"/>
        <end position="748"/>
    </location>
</feature>